<gene>
    <name evidence="2" type="ORF">THAOC_04013</name>
</gene>
<accession>K0TK33</accession>
<dbReference type="Proteomes" id="UP000266841">
    <property type="component" value="Unassembled WGS sequence"/>
</dbReference>
<sequence>MRGSRRTRASRGTGEPDDARRRQVCGHSSIMRDIMRATATSSQRIMRPPTSGVTAERSPRSRRVALSFVLFSIVALRKVVTFQHIDRVAADPHRSTAAIDGPKYSATS</sequence>
<keyword evidence="3" id="KW-1185">Reference proteome</keyword>
<feature type="non-terminal residue" evidence="2">
    <location>
        <position position="108"/>
    </location>
</feature>
<evidence type="ECO:0000313" key="2">
    <source>
        <dbReference type="EMBL" id="EJK74316.1"/>
    </source>
</evidence>
<name>K0TK33_THAOC</name>
<evidence type="ECO:0000313" key="3">
    <source>
        <dbReference type="Proteomes" id="UP000266841"/>
    </source>
</evidence>
<reference evidence="2 3" key="1">
    <citation type="journal article" date="2012" name="Genome Biol.">
        <title>Genome and low-iron response of an oceanic diatom adapted to chronic iron limitation.</title>
        <authorList>
            <person name="Lommer M."/>
            <person name="Specht M."/>
            <person name="Roy A.S."/>
            <person name="Kraemer L."/>
            <person name="Andreson R."/>
            <person name="Gutowska M.A."/>
            <person name="Wolf J."/>
            <person name="Bergner S.V."/>
            <person name="Schilhabel M.B."/>
            <person name="Klostermeier U.C."/>
            <person name="Beiko R.G."/>
            <person name="Rosenstiel P."/>
            <person name="Hippler M."/>
            <person name="Laroche J."/>
        </authorList>
    </citation>
    <scope>NUCLEOTIDE SEQUENCE [LARGE SCALE GENOMIC DNA]</scope>
    <source>
        <strain evidence="2 3">CCMP1005</strain>
    </source>
</reference>
<protein>
    <submittedName>
        <fullName evidence="2">Uncharacterized protein</fullName>
    </submittedName>
</protein>
<dbReference type="EMBL" id="AGNL01003793">
    <property type="protein sequence ID" value="EJK74316.1"/>
    <property type="molecule type" value="Genomic_DNA"/>
</dbReference>
<feature type="region of interest" description="Disordered" evidence="1">
    <location>
        <begin position="1"/>
        <end position="60"/>
    </location>
</feature>
<organism evidence="2 3">
    <name type="scientific">Thalassiosira oceanica</name>
    <name type="common">Marine diatom</name>
    <dbReference type="NCBI Taxonomy" id="159749"/>
    <lineage>
        <taxon>Eukaryota</taxon>
        <taxon>Sar</taxon>
        <taxon>Stramenopiles</taxon>
        <taxon>Ochrophyta</taxon>
        <taxon>Bacillariophyta</taxon>
        <taxon>Coscinodiscophyceae</taxon>
        <taxon>Thalassiosirophycidae</taxon>
        <taxon>Thalassiosirales</taxon>
        <taxon>Thalassiosiraceae</taxon>
        <taxon>Thalassiosira</taxon>
    </lineage>
</organism>
<dbReference type="AlphaFoldDB" id="K0TK33"/>
<comment type="caution">
    <text evidence="2">The sequence shown here is derived from an EMBL/GenBank/DDBJ whole genome shotgun (WGS) entry which is preliminary data.</text>
</comment>
<evidence type="ECO:0000256" key="1">
    <source>
        <dbReference type="SAM" id="MobiDB-lite"/>
    </source>
</evidence>
<proteinExistence type="predicted"/>